<dbReference type="Proteomes" id="UP001215598">
    <property type="component" value="Unassembled WGS sequence"/>
</dbReference>
<evidence type="ECO:0000256" key="1">
    <source>
        <dbReference type="SAM" id="MobiDB-lite"/>
    </source>
</evidence>
<feature type="compositionally biased region" description="Low complexity" evidence="1">
    <location>
        <begin position="278"/>
        <end position="292"/>
    </location>
</feature>
<keyword evidence="3" id="KW-1185">Reference proteome</keyword>
<sequence length="299" mass="32807">MIQMAPLPRHPQRCTTLRPLCRKMRRWMWVWRIATLTTRRRPCRPDQWRRHLRRRAPPLVPFPSSSSASDLKAEEPTPDVKPTPTPTPAAPPAPLVEPARARVRASATTRCSAFRDCHVALQELRAALNTSSSPSAHSPSTSSSSVSQQQQRERKQGKQGQGHEVLQSAVERLHDYTEDARVELEIRVADGRVLARGWETIVGMPSASASSQEAPSQNGPGEAEVRRRVAACVERVRVAQEGLERKLGDVEHDIAVVKSVVYAPPSVDADADDPPALPKLLVAEPAPAAKPAGECRDTG</sequence>
<dbReference type="EMBL" id="JARKIB010000169">
    <property type="protein sequence ID" value="KAJ7728913.1"/>
    <property type="molecule type" value="Genomic_DNA"/>
</dbReference>
<gene>
    <name evidence="2" type="ORF">B0H16DRAFT_1587985</name>
</gene>
<proteinExistence type="predicted"/>
<organism evidence="2 3">
    <name type="scientific">Mycena metata</name>
    <dbReference type="NCBI Taxonomy" id="1033252"/>
    <lineage>
        <taxon>Eukaryota</taxon>
        <taxon>Fungi</taxon>
        <taxon>Dikarya</taxon>
        <taxon>Basidiomycota</taxon>
        <taxon>Agaricomycotina</taxon>
        <taxon>Agaricomycetes</taxon>
        <taxon>Agaricomycetidae</taxon>
        <taxon>Agaricales</taxon>
        <taxon>Marasmiineae</taxon>
        <taxon>Mycenaceae</taxon>
        <taxon>Mycena</taxon>
    </lineage>
</organism>
<feature type="compositionally biased region" description="Pro residues" evidence="1">
    <location>
        <begin position="79"/>
        <end position="95"/>
    </location>
</feature>
<feature type="region of interest" description="Disordered" evidence="1">
    <location>
        <begin position="57"/>
        <end position="99"/>
    </location>
</feature>
<reference evidence="2" key="1">
    <citation type="submission" date="2023-03" db="EMBL/GenBank/DDBJ databases">
        <title>Massive genome expansion in bonnet fungi (Mycena s.s.) driven by repeated elements and novel gene families across ecological guilds.</title>
        <authorList>
            <consortium name="Lawrence Berkeley National Laboratory"/>
            <person name="Harder C.B."/>
            <person name="Miyauchi S."/>
            <person name="Viragh M."/>
            <person name="Kuo A."/>
            <person name="Thoen E."/>
            <person name="Andreopoulos B."/>
            <person name="Lu D."/>
            <person name="Skrede I."/>
            <person name="Drula E."/>
            <person name="Henrissat B."/>
            <person name="Morin E."/>
            <person name="Kohler A."/>
            <person name="Barry K."/>
            <person name="LaButti K."/>
            <person name="Morin E."/>
            <person name="Salamov A."/>
            <person name="Lipzen A."/>
            <person name="Mereny Z."/>
            <person name="Hegedus B."/>
            <person name="Baldrian P."/>
            <person name="Stursova M."/>
            <person name="Weitz H."/>
            <person name="Taylor A."/>
            <person name="Grigoriev I.V."/>
            <person name="Nagy L.G."/>
            <person name="Martin F."/>
            <person name="Kauserud H."/>
        </authorList>
    </citation>
    <scope>NUCLEOTIDE SEQUENCE</scope>
    <source>
        <strain evidence="2">CBHHK182m</strain>
    </source>
</reference>
<feature type="compositionally biased region" description="Low complexity" evidence="1">
    <location>
        <begin position="130"/>
        <end position="150"/>
    </location>
</feature>
<accession>A0AAD7HWJ4</accession>
<evidence type="ECO:0000313" key="2">
    <source>
        <dbReference type="EMBL" id="KAJ7728913.1"/>
    </source>
</evidence>
<name>A0AAD7HWJ4_9AGAR</name>
<feature type="region of interest" description="Disordered" evidence="1">
    <location>
        <begin position="128"/>
        <end position="164"/>
    </location>
</feature>
<feature type="region of interest" description="Disordered" evidence="1">
    <location>
        <begin position="266"/>
        <end position="299"/>
    </location>
</feature>
<dbReference type="AlphaFoldDB" id="A0AAD7HWJ4"/>
<comment type="caution">
    <text evidence="2">The sequence shown here is derived from an EMBL/GenBank/DDBJ whole genome shotgun (WGS) entry which is preliminary data.</text>
</comment>
<evidence type="ECO:0000313" key="3">
    <source>
        <dbReference type="Proteomes" id="UP001215598"/>
    </source>
</evidence>
<protein>
    <submittedName>
        <fullName evidence="2">Uncharacterized protein</fullName>
    </submittedName>
</protein>